<evidence type="ECO:0000313" key="2">
    <source>
        <dbReference type="Proteomes" id="UP000694005"/>
    </source>
</evidence>
<proteinExistence type="predicted"/>
<dbReference type="AlphaFoldDB" id="A0A8D9CUS1"/>
<dbReference type="Proteomes" id="UP000694005">
    <property type="component" value="Chromosome A09"/>
</dbReference>
<gene>
    <name evidence="1" type="ORF">BRAPAZ1V2_A09P56740.2</name>
</gene>
<dbReference type="Gramene" id="A09p56740.2_BraZ1">
    <property type="protein sequence ID" value="A09p56740.2_BraZ1.CDS"/>
    <property type="gene ID" value="A09g56740.2_BraZ1"/>
</dbReference>
<dbReference type="EMBL" id="LS974625">
    <property type="protein sequence ID" value="CAG7865207.1"/>
    <property type="molecule type" value="Genomic_DNA"/>
</dbReference>
<reference evidence="1 2" key="1">
    <citation type="submission" date="2021-07" db="EMBL/GenBank/DDBJ databases">
        <authorList>
            <consortium name="Genoscope - CEA"/>
            <person name="William W."/>
        </authorList>
    </citation>
    <scope>NUCLEOTIDE SEQUENCE [LARGE SCALE GENOMIC DNA]</scope>
</reference>
<name>A0A8D9CUS1_BRACM</name>
<protein>
    <submittedName>
        <fullName evidence="1">Uncharacterized protein</fullName>
    </submittedName>
</protein>
<organism evidence="1 2">
    <name type="scientific">Brassica campestris</name>
    <name type="common">Field mustard</name>
    <dbReference type="NCBI Taxonomy" id="3711"/>
    <lineage>
        <taxon>Eukaryota</taxon>
        <taxon>Viridiplantae</taxon>
        <taxon>Streptophyta</taxon>
        <taxon>Embryophyta</taxon>
        <taxon>Tracheophyta</taxon>
        <taxon>Spermatophyta</taxon>
        <taxon>Magnoliopsida</taxon>
        <taxon>eudicotyledons</taxon>
        <taxon>Gunneridae</taxon>
        <taxon>Pentapetalae</taxon>
        <taxon>rosids</taxon>
        <taxon>malvids</taxon>
        <taxon>Brassicales</taxon>
        <taxon>Brassicaceae</taxon>
        <taxon>Brassiceae</taxon>
        <taxon>Brassica</taxon>
    </lineage>
</organism>
<sequence>MYKQTGPIFPTVHCRRTESPVLRDLEGLTTLTTALELEVQFIPTLEAARPSLVAGATTPKELRFPHSEFPPKAKSAVMVFIKDGD</sequence>
<evidence type="ECO:0000313" key="1">
    <source>
        <dbReference type="EMBL" id="CAG7865207.1"/>
    </source>
</evidence>
<accession>A0A8D9CUS1</accession>